<comment type="caution">
    <text evidence="1">The sequence shown here is derived from an EMBL/GenBank/DDBJ whole genome shotgun (WGS) entry which is preliminary data.</text>
</comment>
<dbReference type="AlphaFoldDB" id="A0ABD0LEG3"/>
<feature type="non-terminal residue" evidence="1">
    <location>
        <position position="1"/>
    </location>
</feature>
<evidence type="ECO:0000313" key="2">
    <source>
        <dbReference type="Proteomes" id="UP001519460"/>
    </source>
</evidence>
<evidence type="ECO:0000313" key="1">
    <source>
        <dbReference type="EMBL" id="KAK7497397.1"/>
    </source>
</evidence>
<reference evidence="1 2" key="1">
    <citation type="journal article" date="2023" name="Sci. Data">
        <title>Genome assembly of the Korean intertidal mud-creeper Batillaria attramentaria.</title>
        <authorList>
            <person name="Patra A.K."/>
            <person name="Ho P.T."/>
            <person name="Jun S."/>
            <person name="Lee S.J."/>
            <person name="Kim Y."/>
            <person name="Won Y.J."/>
        </authorList>
    </citation>
    <scope>NUCLEOTIDE SEQUENCE [LARGE SCALE GENOMIC DNA]</scope>
    <source>
        <strain evidence="1">Wonlab-2016</strain>
    </source>
</reference>
<name>A0ABD0LEG3_9CAEN</name>
<organism evidence="1 2">
    <name type="scientific">Batillaria attramentaria</name>
    <dbReference type="NCBI Taxonomy" id="370345"/>
    <lineage>
        <taxon>Eukaryota</taxon>
        <taxon>Metazoa</taxon>
        <taxon>Spiralia</taxon>
        <taxon>Lophotrochozoa</taxon>
        <taxon>Mollusca</taxon>
        <taxon>Gastropoda</taxon>
        <taxon>Caenogastropoda</taxon>
        <taxon>Sorbeoconcha</taxon>
        <taxon>Cerithioidea</taxon>
        <taxon>Batillariidae</taxon>
        <taxon>Batillaria</taxon>
    </lineage>
</organism>
<accession>A0ABD0LEG3</accession>
<protein>
    <submittedName>
        <fullName evidence="1">Uncharacterized protein</fullName>
    </submittedName>
</protein>
<keyword evidence="2" id="KW-1185">Reference proteome</keyword>
<sequence length="128" mass="14582">VPDPAKQENTGRCMHFEISNSLTRTFKQIQPISAHYRQESWGLKRVNFLSWYSVGQCKNRSELKDNGQNWRIMSISTENDGLCVACVVSDNPQCPSRAIVLYTSLILNASFRFFGEDRKSAAGSAWWC</sequence>
<dbReference type="Proteomes" id="UP001519460">
    <property type="component" value="Unassembled WGS sequence"/>
</dbReference>
<proteinExistence type="predicted"/>
<dbReference type="EMBL" id="JACVVK020000059">
    <property type="protein sequence ID" value="KAK7497397.1"/>
    <property type="molecule type" value="Genomic_DNA"/>
</dbReference>
<gene>
    <name evidence="1" type="ORF">BaRGS_00011441</name>
</gene>